<dbReference type="EC" id="4.2.1.96" evidence="3"/>
<dbReference type="Pfam" id="PF01329">
    <property type="entry name" value="Pterin_4a"/>
    <property type="match status" value="1"/>
</dbReference>
<dbReference type="PANTHER" id="PTHR42805">
    <property type="entry name" value="PTERIN-4-ALPHA-CARBINOLAMINE DEHYDRATASE-RELATED"/>
    <property type="match status" value="1"/>
</dbReference>
<dbReference type="InterPro" id="IPR001533">
    <property type="entry name" value="Pterin_deHydtase"/>
</dbReference>
<dbReference type="HAMAP" id="MF_00434">
    <property type="entry name" value="Pterin_4_alpha"/>
    <property type="match status" value="1"/>
</dbReference>
<evidence type="ECO:0000256" key="1">
    <source>
        <dbReference type="ARBA" id="ARBA00001554"/>
    </source>
</evidence>
<dbReference type="SUPFAM" id="SSF55248">
    <property type="entry name" value="PCD-like"/>
    <property type="match status" value="1"/>
</dbReference>
<dbReference type="InterPro" id="IPR050376">
    <property type="entry name" value="Pterin-4-alpha-carb_dehyd"/>
</dbReference>
<comment type="catalytic activity">
    <reaction evidence="1">
        <text>(4aS,6R)-4a-hydroxy-L-erythro-5,6,7,8-tetrahydrobiopterin = (6R)-L-erythro-6,7-dihydrobiopterin + H2O</text>
        <dbReference type="Rhea" id="RHEA:11920"/>
        <dbReference type="ChEBI" id="CHEBI:15377"/>
        <dbReference type="ChEBI" id="CHEBI:15642"/>
        <dbReference type="ChEBI" id="CHEBI:43120"/>
        <dbReference type="EC" id="4.2.1.96"/>
    </reaction>
</comment>
<organism evidence="6">
    <name type="scientific">hydrothermal vent metagenome</name>
    <dbReference type="NCBI Taxonomy" id="652676"/>
    <lineage>
        <taxon>unclassified sequences</taxon>
        <taxon>metagenomes</taxon>
        <taxon>ecological metagenomes</taxon>
    </lineage>
</organism>
<comment type="similarity">
    <text evidence="2">Belongs to the pterin-4-alpha-carbinolamine dehydratase family.</text>
</comment>
<dbReference type="PANTHER" id="PTHR42805:SF1">
    <property type="entry name" value="PTERIN-4-ALPHA-CARBINOLAMINE DEHYDRATASE-RELATED"/>
    <property type="match status" value="1"/>
</dbReference>
<evidence type="ECO:0000256" key="4">
    <source>
        <dbReference type="ARBA" id="ARBA00023239"/>
    </source>
</evidence>
<proteinExistence type="inferred from homology"/>
<evidence type="ECO:0000313" key="6">
    <source>
        <dbReference type="EMBL" id="CUV02890.1"/>
    </source>
</evidence>
<reference evidence="6" key="1">
    <citation type="submission" date="2015-10" db="EMBL/GenBank/DDBJ databases">
        <authorList>
            <person name="Gilbert D.G."/>
        </authorList>
    </citation>
    <scope>NUCLEOTIDE SEQUENCE</scope>
</reference>
<evidence type="ECO:0000256" key="5">
    <source>
        <dbReference type="SAM" id="MobiDB-lite"/>
    </source>
</evidence>
<dbReference type="NCBIfam" id="NF002016">
    <property type="entry name" value="PRK00823.1-1"/>
    <property type="match status" value="1"/>
</dbReference>
<dbReference type="EMBL" id="FAXA01000332">
    <property type="protein sequence ID" value="CUV02890.1"/>
    <property type="molecule type" value="Genomic_DNA"/>
</dbReference>
<protein>
    <recommendedName>
        <fullName evidence="3">4a-hydroxytetrahydrobiopterin dehydratase</fullName>
        <ecNumber evidence="3">4.2.1.96</ecNumber>
    </recommendedName>
</protein>
<dbReference type="AlphaFoldDB" id="A0A160VDT7"/>
<sequence length="120" mass="13995">MAGLNNEKCEACRRDSPSVTDEEVVELKPEVPEWELTHENGIPKLDRVFKFKDFQSAMDFTSQLGELAEDQGHHPRLITEWGRVQVTWWTHKIRNLHRNDFVMAAKSDQVFLNSERASKE</sequence>
<feature type="compositionally biased region" description="Basic and acidic residues" evidence="5">
    <location>
        <begin position="7"/>
        <end position="16"/>
    </location>
</feature>
<keyword evidence="4 6" id="KW-0456">Lyase</keyword>
<accession>A0A160VDT7</accession>
<gene>
    <name evidence="6" type="ORF">MGWOODY_Clf654</name>
</gene>
<evidence type="ECO:0000256" key="2">
    <source>
        <dbReference type="ARBA" id="ARBA00006472"/>
    </source>
</evidence>
<dbReference type="CDD" id="cd00913">
    <property type="entry name" value="PCD_DCoH_subfamily_a"/>
    <property type="match status" value="1"/>
</dbReference>
<evidence type="ECO:0000256" key="3">
    <source>
        <dbReference type="ARBA" id="ARBA00013252"/>
    </source>
</evidence>
<dbReference type="Gene3D" id="3.30.1360.20">
    <property type="entry name" value="Transcriptional coactivator/pterin dehydratase"/>
    <property type="match status" value="1"/>
</dbReference>
<dbReference type="GO" id="GO:0006729">
    <property type="term" value="P:tetrahydrobiopterin biosynthetic process"/>
    <property type="evidence" value="ECO:0007669"/>
    <property type="project" value="InterPro"/>
</dbReference>
<dbReference type="InterPro" id="IPR036428">
    <property type="entry name" value="PCD_sf"/>
</dbReference>
<name>A0A160VDT7_9ZZZZ</name>
<feature type="region of interest" description="Disordered" evidence="5">
    <location>
        <begin position="1"/>
        <end position="26"/>
    </location>
</feature>
<dbReference type="GO" id="GO:0008124">
    <property type="term" value="F:4-alpha-hydroxytetrahydrobiopterin dehydratase activity"/>
    <property type="evidence" value="ECO:0007669"/>
    <property type="project" value="UniProtKB-EC"/>
</dbReference>